<dbReference type="AlphaFoldDB" id="A0AAE3G2Z3"/>
<organism evidence="1 2">
    <name type="scientific">Natronocella acetinitrilica</name>
    <dbReference type="NCBI Taxonomy" id="414046"/>
    <lineage>
        <taxon>Bacteria</taxon>
        <taxon>Pseudomonadati</taxon>
        <taxon>Pseudomonadota</taxon>
        <taxon>Gammaproteobacteria</taxon>
        <taxon>Chromatiales</taxon>
        <taxon>Ectothiorhodospiraceae</taxon>
        <taxon>Natronocella</taxon>
    </lineage>
</organism>
<dbReference type="RefSeq" id="WP_253476019.1">
    <property type="nucleotide sequence ID" value="NZ_JALJXV010000003.1"/>
</dbReference>
<dbReference type="Proteomes" id="UP001205843">
    <property type="component" value="Unassembled WGS sequence"/>
</dbReference>
<name>A0AAE3G2Z3_9GAMM</name>
<keyword evidence="2" id="KW-1185">Reference proteome</keyword>
<protein>
    <submittedName>
        <fullName evidence="1">Uncharacterized protein</fullName>
    </submittedName>
</protein>
<sequence length="155" mass="16388">MGQLFLVLVSISLSAALMLSTISYLNPGAGYASKWADRMEPGVMRLRDGFSDYVDATGFAPAAHADFIPEYTFLPPTPQGLTWGFGSAHGGYYSCASGTASEPIVRALVILERRQSPGSFILNDSCGERTASLPAPGSNGQTALAVTVWLTGYSE</sequence>
<reference evidence="1" key="1">
    <citation type="submission" date="2022-03" db="EMBL/GenBank/DDBJ databases">
        <title>Genomic Encyclopedia of Type Strains, Phase III (KMG-III): the genomes of soil and plant-associated and newly described type strains.</title>
        <authorList>
            <person name="Whitman W."/>
        </authorList>
    </citation>
    <scope>NUCLEOTIDE SEQUENCE</scope>
    <source>
        <strain evidence="1">ANL 6-2</strain>
    </source>
</reference>
<dbReference type="EMBL" id="JALJXV010000003">
    <property type="protein sequence ID" value="MCP1674213.1"/>
    <property type="molecule type" value="Genomic_DNA"/>
</dbReference>
<evidence type="ECO:0000313" key="2">
    <source>
        <dbReference type="Proteomes" id="UP001205843"/>
    </source>
</evidence>
<evidence type="ECO:0000313" key="1">
    <source>
        <dbReference type="EMBL" id="MCP1674213.1"/>
    </source>
</evidence>
<proteinExistence type="predicted"/>
<accession>A0AAE3G2Z3</accession>
<comment type="caution">
    <text evidence="1">The sequence shown here is derived from an EMBL/GenBank/DDBJ whole genome shotgun (WGS) entry which is preliminary data.</text>
</comment>
<gene>
    <name evidence="1" type="ORF">J2T57_001315</name>
</gene>